<dbReference type="GO" id="GO:0030151">
    <property type="term" value="F:molybdenum ion binding"/>
    <property type="evidence" value="ECO:0007669"/>
    <property type="project" value="InterPro"/>
</dbReference>
<keyword evidence="1" id="KW-0479">Metal-binding</keyword>
<dbReference type="InterPro" id="IPR052353">
    <property type="entry name" value="Benzoxazolinone_Detox_Enz"/>
</dbReference>
<feature type="domain" description="FAD-binding FR-type" evidence="5">
    <location>
        <begin position="168"/>
        <end position="272"/>
    </location>
</feature>
<dbReference type="Pfam" id="PF00111">
    <property type="entry name" value="Fer2"/>
    <property type="match status" value="1"/>
</dbReference>
<dbReference type="InterPro" id="IPR017938">
    <property type="entry name" value="Riboflavin_synthase-like_b-brl"/>
</dbReference>
<evidence type="ECO:0000256" key="2">
    <source>
        <dbReference type="ARBA" id="ARBA00023014"/>
    </source>
</evidence>
<dbReference type="EMBL" id="MZNU01000405">
    <property type="protein sequence ID" value="OWO98199.1"/>
    <property type="molecule type" value="Genomic_DNA"/>
</dbReference>
<dbReference type="CDD" id="cd06185">
    <property type="entry name" value="PDR_like"/>
    <property type="match status" value="1"/>
</dbReference>
<dbReference type="GO" id="GO:0030170">
    <property type="term" value="F:pyridoxal phosphate binding"/>
    <property type="evidence" value="ECO:0007669"/>
    <property type="project" value="InterPro"/>
</dbReference>
<proteinExistence type="predicted"/>
<evidence type="ECO:0000313" key="6">
    <source>
        <dbReference type="EMBL" id="OWO98199.1"/>
    </source>
</evidence>
<sequence>MAPVLAPDSELGLELDTPWHIETDTVQQLRTSVMKQMRDLPIMTGIYKEAEEGRIWCSFLGLQGDEHDLTFHGGVDKAVHQYSAQHYPLWAAEYPDNADAFVPGAFGENVVSERMHERNVCIGDVVRIGAVLLQLAQIDEFGIECKKAFKRMIDALKTAEAEKSKPNEVFEEFTLVEKTVQTPRITSFIFSRPGEGKAIGPGSFVRLQLPNGLLRSYSIVNGNTHRFQLGIALDEQSRGGSKFLHQNLHLGDALLAGHITPSVPKIGDASSHIFLVGGIGITAFLALIERFQAINYNYTLHYAVRSREDIPFRKAVTGMGKNCVVYAKDEGARMDVGSILRERAWNSMVYACAPVRMMATVEEAAIMLGIEEGEIHCEAFQADYTGDPFEVEVVGNAASSGKEETRARVLDVPSEKTLLSVIREAGLEIDSSCEVGNCGACKVMVRKGVVEHRGSALSAEEKGGGAMLACVSRGVGRLRLEW</sequence>
<dbReference type="AlphaFoldDB" id="A0A218YSS5"/>
<gene>
    <name evidence="6" type="ORF">B2J93_4140</name>
</gene>
<dbReference type="Gene3D" id="2.40.30.10">
    <property type="entry name" value="Translation factors"/>
    <property type="match status" value="1"/>
</dbReference>
<comment type="caution">
    <text evidence="6">The sequence shown here is derived from an EMBL/GenBank/DDBJ whole genome shotgun (WGS) entry which is preliminary data.</text>
</comment>
<evidence type="ECO:0000259" key="3">
    <source>
        <dbReference type="PROSITE" id="PS51085"/>
    </source>
</evidence>
<dbReference type="PROSITE" id="PS51340">
    <property type="entry name" value="MOSC"/>
    <property type="match status" value="1"/>
</dbReference>
<dbReference type="PROSITE" id="PS51384">
    <property type="entry name" value="FAD_FR"/>
    <property type="match status" value="1"/>
</dbReference>
<dbReference type="GO" id="GO:0051537">
    <property type="term" value="F:2 iron, 2 sulfur cluster binding"/>
    <property type="evidence" value="ECO:0007669"/>
    <property type="project" value="UniProtKB-KW"/>
</dbReference>
<dbReference type="PROSITE" id="PS00197">
    <property type="entry name" value="2FE2S_FER_1"/>
    <property type="match status" value="1"/>
</dbReference>
<name>A0A218YSS5_9HELO</name>
<keyword evidence="7" id="KW-1185">Reference proteome</keyword>
<dbReference type="Gene3D" id="2.40.33.20">
    <property type="entry name" value="PK beta-barrel domain-like"/>
    <property type="match status" value="1"/>
</dbReference>
<reference evidence="6 7" key="1">
    <citation type="submission" date="2017-04" db="EMBL/GenBank/DDBJ databases">
        <title>Draft genome sequence of Marssonina coronaria NL1: causal agent of apple blotch.</title>
        <authorList>
            <person name="Cheng Q."/>
        </authorList>
    </citation>
    <scope>NUCLEOTIDE SEQUENCE [LARGE SCALE GENOMIC DNA]</scope>
    <source>
        <strain evidence="6 7">NL1</strain>
    </source>
</reference>
<evidence type="ECO:0000259" key="5">
    <source>
        <dbReference type="PROSITE" id="PS51384"/>
    </source>
</evidence>
<keyword evidence="2" id="KW-0411">Iron-sulfur</keyword>
<keyword evidence="1" id="KW-0001">2Fe-2S</keyword>
<dbReference type="InParanoid" id="A0A218YSS5"/>
<dbReference type="OrthoDB" id="5390at2759"/>
<dbReference type="Gene3D" id="3.10.20.30">
    <property type="match status" value="1"/>
</dbReference>
<dbReference type="PROSITE" id="PS51085">
    <property type="entry name" value="2FE2S_FER_2"/>
    <property type="match status" value="1"/>
</dbReference>
<dbReference type="InterPro" id="IPR001041">
    <property type="entry name" value="2Fe-2S_ferredoxin-type"/>
</dbReference>
<dbReference type="Pfam" id="PF03473">
    <property type="entry name" value="MOSC"/>
    <property type="match status" value="1"/>
</dbReference>
<evidence type="ECO:0000259" key="4">
    <source>
        <dbReference type="PROSITE" id="PS51340"/>
    </source>
</evidence>
<dbReference type="SUPFAM" id="SSF63380">
    <property type="entry name" value="Riboflavin synthase domain-like"/>
    <property type="match status" value="1"/>
</dbReference>
<dbReference type="InterPro" id="IPR017927">
    <property type="entry name" value="FAD-bd_FR_type"/>
</dbReference>
<dbReference type="InterPro" id="IPR039261">
    <property type="entry name" value="FNR_nucleotide-bd"/>
</dbReference>
<accession>A0A218YSS5</accession>
<dbReference type="SUPFAM" id="SSF52343">
    <property type="entry name" value="Ferredoxin reductase-like, C-terminal NADP-linked domain"/>
    <property type="match status" value="1"/>
</dbReference>
<dbReference type="STRING" id="503106.A0A218YSS5"/>
<dbReference type="SUPFAM" id="SSF54292">
    <property type="entry name" value="2Fe-2S ferredoxin-like"/>
    <property type="match status" value="1"/>
</dbReference>
<dbReference type="InterPro" id="IPR005302">
    <property type="entry name" value="MoCF_Sase_C"/>
</dbReference>
<dbReference type="CDD" id="cd00207">
    <property type="entry name" value="fer2"/>
    <property type="match status" value="1"/>
</dbReference>
<organism evidence="6 7">
    <name type="scientific">Diplocarpon coronariae</name>
    <dbReference type="NCBI Taxonomy" id="2795749"/>
    <lineage>
        <taxon>Eukaryota</taxon>
        <taxon>Fungi</taxon>
        <taxon>Dikarya</taxon>
        <taxon>Ascomycota</taxon>
        <taxon>Pezizomycotina</taxon>
        <taxon>Leotiomycetes</taxon>
        <taxon>Helotiales</taxon>
        <taxon>Drepanopezizaceae</taxon>
        <taxon>Diplocarpon</taxon>
    </lineage>
</organism>
<keyword evidence="1" id="KW-0408">Iron</keyword>
<evidence type="ECO:0000313" key="7">
    <source>
        <dbReference type="Proteomes" id="UP000242519"/>
    </source>
</evidence>
<dbReference type="InterPro" id="IPR036010">
    <property type="entry name" value="2Fe-2S_ferredoxin-like_sf"/>
</dbReference>
<dbReference type="InterPro" id="IPR006058">
    <property type="entry name" value="2Fe2S_fd_BS"/>
</dbReference>
<dbReference type="Gene3D" id="3.40.50.80">
    <property type="entry name" value="Nucleotide-binding domain of ferredoxin-NADP reductase (FNR) module"/>
    <property type="match status" value="1"/>
</dbReference>
<feature type="domain" description="2Fe-2S ferredoxin-type" evidence="3">
    <location>
        <begin position="389"/>
        <end position="482"/>
    </location>
</feature>
<dbReference type="InterPro" id="IPR012675">
    <property type="entry name" value="Beta-grasp_dom_sf"/>
</dbReference>
<dbReference type="Proteomes" id="UP000242519">
    <property type="component" value="Unassembled WGS sequence"/>
</dbReference>
<protein>
    <submittedName>
        <fullName evidence="6">MOSC domain-containing protein</fullName>
    </submittedName>
</protein>
<dbReference type="PANTHER" id="PTHR30212">
    <property type="entry name" value="PROTEIN YIIM"/>
    <property type="match status" value="1"/>
</dbReference>
<feature type="domain" description="MOSC" evidence="4">
    <location>
        <begin position="49"/>
        <end position="137"/>
    </location>
</feature>
<dbReference type="SUPFAM" id="SSF50800">
    <property type="entry name" value="PK beta-barrel domain-like"/>
    <property type="match status" value="1"/>
</dbReference>
<dbReference type="InterPro" id="IPR011037">
    <property type="entry name" value="Pyrv_Knase-like_insert_dom_sf"/>
</dbReference>
<dbReference type="GO" id="GO:0016491">
    <property type="term" value="F:oxidoreductase activity"/>
    <property type="evidence" value="ECO:0007669"/>
    <property type="project" value="InterPro"/>
</dbReference>
<dbReference type="PRINTS" id="PR00409">
    <property type="entry name" value="PHDIOXRDTASE"/>
</dbReference>
<evidence type="ECO:0000256" key="1">
    <source>
        <dbReference type="ARBA" id="ARBA00022714"/>
    </source>
</evidence>
<dbReference type="PANTHER" id="PTHR30212:SF2">
    <property type="entry name" value="PROTEIN YIIM"/>
    <property type="match status" value="1"/>
</dbReference>